<organism evidence="1 2">
    <name type="scientific">Petralouisia muris</name>
    <dbReference type="NCBI Taxonomy" id="3032872"/>
    <lineage>
        <taxon>Bacteria</taxon>
        <taxon>Bacillati</taxon>
        <taxon>Bacillota</taxon>
        <taxon>Clostridia</taxon>
        <taxon>Lachnospirales</taxon>
        <taxon>Lachnospiraceae</taxon>
        <taxon>Petralouisia</taxon>
    </lineage>
</organism>
<evidence type="ECO:0000313" key="1">
    <source>
        <dbReference type="EMBL" id="TGY91071.1"/>
    </source>
</evidence>
<comment type="caution">
    <text evidence="1">The sequence shown here is derived from an EMBL/GenBank/DDBJ whole genome shotgun (WGS) entry which is preliminary data.</text>
</comment>
<dbReference type="Proteomes" id="UP000304953">
    <property type="component" value="Unassembled WGS sequence"/>
</dbReference>
<keyword evidence="2" id="KW-1185">Reference proteome</keyword>
<accession>A0AC61RPS5</accession>
<gene>
    <name evidence="1" type="ORF">E5329_23045</name>
</gene>
<name>A0AC61RPS5_9FIRM</name>
<dbReference type="EMBL" id="SRYA01000072">
    <property type="protein sequence ID" value="TGY91071.1"/>
    <property type="molecule type" value="Genomic_DNA"/>
</dbReference>
<protein>
    <submittedName>
        <fullName evidence="1">Uncharacterized protein</fullName>
    </submittedName>
</protein>
<evidence type="ECO:0000313" key="2">
    <source>
        <dbReference type="Proteomes" id="UP000304953"/>
    </source>
</evidence>
<reference evidence="1" key="1">
    <citation type="submission" date="2019-04" db="EMBL/GenBank/DDBJ databases">
        <title>Microbes associate with the intestines of laboratory mice.</title>
        <authorList>
            <person name="Navarre W."/>
            <person name="Wong E."/>
            <person name="Huang K."/>
            <person name="Tropini C."/>
            <person name="Ng K."/>
            <person name="Yu B."/>
        </authorList>
    </citation>
    <scope>NUCLEOTIDE SEQUENCE</scope>
    <source>
        <strain evidence="1">NM01_1-7b</strain>
    </source>
</reference>
<proteinExistence type="predicted"/>
<sequence>MQEYIANTASFLFHLLSSLNTDIQGVKGYVSCARGVIAKQGWYRIAKAGGYGYNSCVISIKRGYFAPGPEYQKIQFVSVYNIHSFKSLIAVSNVHMFIKIRAIWDEATNTEYIELYQDRDSRTNAFLCSIEDALCAYGSGNWKAIPPELTQENIDNMKLLAELDLPANNPI</sequence>